<dbReference type="EMBL" id="ABYO01000250">
    <property type="protein sequence ID" value="EEI85537.1"/>
    <property type="molecule type" value="Genomic_DNA"/>
</dbReference>
<gene>
    <name evidence="1" type="ORF">HMPREF0072_1900</name>
</gene>
<reference evidence="1 2" key="1">
    <citation type="submission" date="2008-10" db="EMBL/GenBank/DDBJ databases">
        <authorList>
            <person name="Qin X."/>
            <person name="Bachman B."/>
            <person name="Battles P."/>
            <person name="Bell A."/>
            <person name="Bess C."/>
            <person name="Bickham C."/>
            <person name="Chaboub L."/>
            <person name="Chen D."/>
            <person name="Coyle M."/>
            <person name="Deiros D.R."/>
            <person name="Dinh H."/>
            <person name="Forbes L."/>
            <person name="Fowler G."/>
            <person name="Francisco L."/>
            <person name="Fu Q."/>
            <person name="Gubbala S."/>
            <person name="Hale W."/>
            <person name="Han Y."/>
            <person name="Hemphill L."/>
            <person name="Highlander S.K."/>
            <person name="Hirani K."/>
            <person name="Hogues M."/>
            <person name="Jackson L."/>
            <person name="Jakkamsetti A."/>
            <person name="Javaid M."/>
            <person name="Jiang H."/>
            <person name="Korchina V."/>
            <person name="Kovar C."/>
            <person name="Lara F."/>
            <person name="Lee S."/>
            <person name="Mata R."/>
            <person name="Mathew T."/>
            <person name="Moen C."/>
            <person name="Morales K."/>
            <person name="Munidasa M."/>
            <person name="Nazareth L."/>
            <person name="Ngo R."/>
            <person name="Nguyen L."/>
            <person name="Okwuonu G."/>
            <person name="Ongeri F."/>
            <person name="Patil S."/>
            <person name="Petrosino J."/>
            <person name="Pham C."/>
            <person name="Pham P."/>
            <person name="Pu L.-L."/>
            <person name="Puazo M."/>
            <person name="Raj R."/>
            <person name="Reid J."/>
            <person name="Rouhana J."/>
            <person name="Saada N."/>
            <person name="Shang Y."/>
            <person name="Simmons D."/>
            <person name="Thornton R."/>
            <person name="Warren J."/>
            <person name="Weissenberger G."/>
            <person name="Zhang J."/>
            <person name="Zhang L."/>
            <person name="Zhou C."/>
            <person name="Zhu D."/>
            <person name="Muzny D."/>
            <person name="Worley K."/>
            <person name="Gibbs R."/>
        </authorList>
    </citation>
    <scope>NUCLEOTIDE SEQUENCE [LARGE SCALE GENOMIC DNA]</scope>
    <source>
        <strain evidence="1 2">ATCC 51172</strain>
    </source>
</reference>
<comment type="caution">
    <text evidence="1">The sequence shown here is derived from an EMBL/GenBank/DDBJ whole genome shotgun (WGS) entry which is preliminary data.</text>
</comment>
<evidence type="ECO:0000313" key="2">
    <source>
        <dbReference type="Proteomes" id="UP000005984"/>
    </source>
</evidence>
<protein>
    <submittedName>
        <fullName evidence="1">Uncharacterized protein</fullName>
    </submittedName>
</protein>
<accession>C2BHT0</accession>
<keyword evidence="2" id="KW-1185">Reference proteome</keyword>
<dbReference type="Proteomes" id="UP000005984">
    <property type="component" value="Unassembled WGS sequence"/>
</dbReference>
<dbReference type="HOGENOM" id="CLU_2894051_0_0_9"/>
<organism evidence="1 2">
    <name type="scientific">Anaerococcus lactolyticus ATCC 51172</name>
    <dbReference type="NCBI Taxonomy" id="525254"/>
    <lineage>
        <taxon>Bacteria</taxon>
        <taxon>Bacillati</taxon>
        <taxon>Bacillota</taxon>
        <taxon>Tissierellia</taxon>
        <taxon>Tissierellales</taxon>
        <taxon>Peptoniphilaceae</taxon>
        <taxon>Anaerococcus</taxon>
    </lineage>
</organism>
<dbReference type="AlphaFoldDB" id="C2BHT0"/>
<evidence type="ECO:0000313" key="1">
    <source>
        <dbReference type="EMBL" id="EEI85537.1"/>
    </source>
</evidence>
<proteinExistence type="predicted"/>
<sequence>MAVPAAVAASPAVKPPSKYVKTDHKTVPLPEAKTANSAAFNVSTASIYLSIASLSLDKYLIA</sequence>
<name>C2BHT0_9FIRM</name>